<protein>
    <submittedName>
        <fullName evidence="2">Mobilization protein</fullName>
    </submittedName>
</protein>
<reference evidence="2 3" key="1">
    <citation type="submission" date="2013-11" db="EMBL/GenBank/DDBJ databases">
        <title>Single cell genomics of uncultured Tannerella BU063 (oral taxon 286).</title>
        <authorList>
            <person name="Beall C.J."/>
            <person name="Campbell A.G."/>
            <person name="Griffen A.L."/>
            <person name="Podar M."/>
            <person name="Leys E.J."/>
        </authorList>
    </citation>
    <scope>NUCLEOTIDE SEQUENCE [LARGE SCALE GENOMIC DNA]</scope>
    <source>
        <strain evidence="2">Cell 2</strain>
    </source>
</reference>
<evidence type="ECO:0000256" key="1">
    <source>
        <dbReference type="SAM" id="Coils"/>
    </source>
</evidence>
<feature type="coiled-coil region" evidence="1">
    <location>
        <begin position="275"/>
        <end position="312"/>
    </location>
</feature>
<evidence type="ECO:0000313" key="3">
    <source>
        <dbReference type="Proteomes" id="UP000018837"/>
    </source>
</evidence>
<gene>
    <name evidence="2" type="ORF">N425_06100</name>
</gene>
<keyword evidence="1" id="KW-0175">Coiled coil</keyword>
<dbReference type="CDD" id="cd17242">
    <property type="entry name" value="MobM_relaxase"/>
    <property type="match status" value="1"/>
</dbReference>
<dbReference type="Gene3D" id="3.30.930.30">
    <property type="match status" value="1"/>
</dbReference>
<comment type="caution">
    <text evidence="2">The sequence shown here is derived from an EMBL/GenBank/DDBJ whole genome shotgun (WGS) entry which is preliminary data.</text>
</comment>
<organism evidence="2 3">
    <name type="scientific">Tannerella sp. oral taxon BU063 isolate Cell 2</name>
    <dbReference type="NCBI Taxonomy" id="1411148"/>
    <lineage>
        <taxon>Bacteria</taxon>
        <taxon>Pseudomonadati</taxon>
        <taxon>Bacteroidota</taxon>
        <taxon>Bacteroidia</taxon>
        <taxon>Bacteroidales</taxon>
        <taxon>Tannerellaceae</taxon>
        <taxon>Tannerella</taxon>
    </lineage>
</organism>
<proteinExistence type="predicted"/>
<accession>W2C4K8</accession>
<sequence>MGYVVFHMEKARGSDSAMTAHIERTSHPKNADESRTHLNRILIEYPEGVKDRTAAIQHRLEHAGLKRKIGSNQVRAIRINLSGSPEDMARIEANGQLEAWCADSLQFLFDTFGRENIVAAHLHMDEKTPHIHATLVPIVREARTRRKKEDQVKRHYRKKSADTPRLCADDIMTRGKLKSYQDGYAKAMSHHGLQRGIDGSEARHISTQQYYRDLKKQSHELQEDITQLQADKAVADEALRQAKREVQVERLKGSAVTAATQITNSIGSLFGGGKVKALEKENEALKKQIESLESQAQKREQHFRQMEQAHREERSQLVEYIEKVKRYFPQVEKLLPLVDFCRKTMHFSEELCRKLCGLKPIKVSCALYSDEFDRKFPAENTSVAFGHEKETDEHFTLLLDGVDFVRWFRQRMDRLREDMGLPRKQSREIRR</sequence>
<name>W2C4K8_9BACT</name>
<dbReference type="InterPro" id="IPR001668">
    <property type="entry name" value="Mob_Pre"/>
</dbReference>
<dbReference type="GO" id="GO:0006310">
    <property type="term" value="P:DNA recombination"/>
    <property type="evidence" value="ECO:0007669"/>
    <property type="project" value="InterPro"/>
</dbReference>
<dbReference type="PATRIC" id="fig|1411148.3.peg.898"/>
<feature type="coiled-coil region" evidence="1">
    <location>
        <begin position="211"/>
        <end position="245"/>
    </location>
</feature>
<dbReference type="AlphaFoldDB" id="W2C4K8"/>
<dbReference type="Proteomes" id="UP000018837">
    <property type="component" value="Unassembled WGS sequence"/>
</dbReference>
<evidence type="ECO:0000313" key="2">
    <source>
        <dbReference type="EMBL" id="ETK02124.1"/>
    </source>
</evidence>
<dbReference type="EMBL" id="AYUF01000408">
    <property type="protein sequence ID" value="ETK02124.1"/>
    <property type="molecule type" value="Genomic_DNA"/>
</dbReference>
<dbReference type="Pfam" id="PF01076">
    <property type="entry name" value="Mob_Pre"/>
    <property type="match status" value="1"/>
</dbReference>
<dbReference type="GO" id="GO:0003677">
    <property type="term" value="F:DNA binding"/>
    <property type="evidence" value="ECO:0007669"/>
    <property type="project" value="InterPro"/>
</dbReference>
<dbReference type="NCBIfam" id="NF041497">
    <property type="entry name" value="MobV"/>
    <property type="match status" value="1"/>
</dbReference>